<keyword evidence="2" id="KW-0012">Acyltransferase</keyword>
<evidence type="ECO:0000313" key="3">
    <source>
        <dbReference type="Proteomes" id="UP001302329"/>
    </source>
</evidence>
<dbReference type="InterPro" id="IPR022496">
    <property type="entry name" value="T6A_TsaB"/>
</dbReference>
<dbReference type="Proteomes" id="UP001302329">
    <property type="component" value="Unassembled WGS sequence"/>
</dbReference>
<dbReference type="Gene3D" id="3.30.420.40">
    <property type="match status" value="1"/>
</dbReference>
<sequence length="219" mass="23194">MTGLPDPDRGPWLLALHSSSDSLGVGLQRLGATQPERLERFPLGRSLSNGLFDCLETVLPADAWPRLGRLAVATGPGGFTGTRLTVVLARTLAQQLALPLDGISSFQLMARRLLAGPMPPSEAGPFWLLQELPRRGVVAGLYGADPDQPGGVAELEAPRLHRGRDALAPFPIHPAEVRLPEDVIQLLSFSAASAAAGQSAPWQPVLPLYPTSPVEALPC</sequence>
<dbReference type="NCBIfam" id="TIGR03725">
    <property type="entry name" value="T6A_YeaZ"/>
    <property type="match status" value="1"/>
</dbReference>
<organism evidence="2 3">
    <name type="scientific">Cyanobium gracile UHCC 0281</name>
    <dbReference type="NCBI Taxonomy" id="3110309"/>
    <lineage>
        <taxon>Bacteria</taxon>
        <taxon>Bacillati</taxon>
        <taxon>Cyanobacteriota</taxon>
        <taxon>Cyanophyceae</taxon>
        <taxon>Synechococcales</taxon>
        <taxon>Prochlorococcaceae</taxon>
        <taxon>Cyanobium</taxon>
    </lineage>
</organism>
<gene>
    <name evidence="2" type="primary">tsaB</name>
    <name evidence="2" type="ORF">VB739_16695</name>
</gene>
<dbReference type="EC" id="2.3.1.234" evidence="2"/>
<dbReference type="Pfam" id="PF00814">
    <property type="entry name" value="TsaD"/>
    <property type="match status" value="1"/>
</dbReference>
<accession>A0ABU5T0C3</accession>
<keyword evidence="3" id="KW-1185">Reference proteome</keyword>
<keyword evidence="2" id="KW-0808">Transferase</keyword>
<evidence type="ECO:0000313" key="2">
    <source>
        <dbReference type="EMBL" id="MEA5444196.1"/>
    </source>
</evidence>
<name>A0ABU5T0C3_9CYAN</name>
<dbReference type="EMBL" id="JAYGHY010000122">
    <property type="protein sequence ID" value="MEA5444196.1"/>
    <property type="molecule type" value="Genomic_DNA"/>
</dbReference>
<dbReference type="RefSeq" id="WP_323358124.1">
    <property type="nucleotide sequence ID" value="NZ_JAYGHY010000122.1"/>
</dbReference>
<reference evidence="2 3" key="1">
    <citation type="submission" date="2023-12" db="EMBL/GenBank/DDBJ databases">
        <title>Baltic Sea Cyanobacteria.</title>
        <authorList>
            <person name="Delbaje E."/>
            <person name="Fewer D.P."/>
            <person name="Shishido T.K."/>
        </authorList>
    </citation>
    <scope>NUCLEOTIDE SEQUENCE [LARGE SCALE GENOMIC DNA]</scope>
    <source>
        <strain evidence="2 3">UHCC 0281</strain>
    </source>
</reference>
<comment type="caution">
    <text evidence="2">The sequence shown here is derived from an EMBL/GenBank/DDBJ whole genome shotgun (WGS) entry which is preliminary data.</text>
</comment>
<dbReference type="InterPro" id="IPR000905">
    <property type="entry name" value="Gcp-like_dom"/>
</dbReference>
<dbReference type="SUPFAM" id="SSF53067">
    <property type="entry name" value="Actin-like ATPase domain"/>
    <property type="match status" value="1"/>
</dbReference>
<feature type="domain" description="Gcp-like" evidence="1">
    <location>
        <begin position="67"/>
        <end position="113"/>
    </location>
</feature>
<protein>
    <submittedName>
        <fullName evidence="2">tRNA (Adenosine(37)-N6)-threonylcarbamoyltransferase complex dimerization subunit type 1 TsaB</fullName>
        <ecNumber evidence="2">2.3.1.234</ecNumber>
    </submittedName>
</protein>
<evidence type="ECO:0000259" key="1">
    <source>
        <dbReference type="Pfam" id="PF00814"/>
    </source>
</evidence>
<dbReference type="InterPro" id="IPR043129">
    <property type="entry name" value="ATPase_NBD"/>
</dbReference>
<dbReference type="GO" id="GO:0061711">
    <property type="term" value="F:tRNA N(6)-L-threonylcarbamoyladenine synthase activity"/>
    <property type="evidence" value="ECO:0007669"/>
    <property type="project" value="UniProtKB-EC"/>
</dbReference>
<proteinExistence type="predicted"/>